<evidence type="ECO:0000313" key="3">
    <source>
        <dbReference type="Proteomes" id="UP000002008"/>
    </source>
</evidence>
<keyword evidence="1" id="KW-0472">Membrane</keyword>
<protein>
    <recommendedName>
        <fullName evidence="4">DUF3592 domain-containing protein</fullName>
    </recommendedName>
</protein>
<sequence length="140" mass="16174">MYSSIKSPCPFLQYGSLPLNNEIFCFVMFCGLPIIGVGIIALSYIQRISQFQEVLANGIETTAVVVRKYGRYRIVVEYRDYEGKMYRRDFEVLPSEYHRFTQGEAVGIFYSTRRPHIFAFKETIEQARAAAQSRREPPAP</sequence>
<gene>
    <name evidence="2" type="ordered locus">Caur_2362</name>
</gene>
<proteinExistence type="predicted"/>
<dbReference type="Proteomes" id="UP000002008">
    <property type="component" value="Chromosome"/>
</dbReference>
<evidence type="ECO:0000256" key="1">
    <source>
        <dbReference type="SAM" id="Phobius"/>
    </source>
</evidence>
<evidence type="ECO:0008006" key="4">
    <source>
        <dbReference type="Google" id="ProtNLM"/>
    </source>
</evidence>
<keyword evidence="1" id="KW-1133">Transmembrane helix</keyword>
<accession>A9WH59</accession>
<name>A9WH59_CHLAA</name>
<dbReference type="KEGG" id="cau:Caur_2362"/>
<keyword evidence="3" id="KW-1185">Reference proteome</keyword>
<keyword evidence="1" id="KW-0812">Transmembrane</keyword>
<reference evidence="3" key="1">
    <citation type="journal article" date="2011" name="BMC Genomics">
        <title>Complete genome sequence of the filamentous anoxygenic phototrophic bacterium Chloroflexus aurantiacus.</title>
        <authorList>
            <person name="Tang K.H."/>
            <person name="Barry K."/>
            <person name="Chertkov O."/>
            <person name="Dalin E."/>
            <person name="Han C.S."/>
            <person name="Hauser L.J."/>
            <person name="Honchak B.M."/>
            <person name="Karbach L.E."/>
            <person name="Land M.L."/>
            <person name="Lapidus A."/>
            <person name="Larimer F.W."/>
            <person name="Mikhailova N."/>
            <person name="Pitluck S."/>
            <person name="Pierson B.K."/>
            <person name="Blankenship R.E."/>
        </authorList>
    </citation>
    <scope>NUCLEOTIDE SEQUENCE [LARGE SCALE GENOMIC DNA]</scope>
    <source>
        <strain evidence="3">ATCC 29366 / DSM 635 / J-10-fl</strain>
    </source>
</reference>
<evidence type="ECO:0000313" key="2">
    <source>
        <dbReference type="EMBL" id="ABY35571.1"/>
    </source>
</evidence>
<organism evidence="2 3">
    <name type="scientific">Chloroflexus aurantiacus (strain ATCC 29366 / DSM 635 / J-10-fl)</name>
    <dbReference type="NCBI Taxonomy" id="324602"/>
    <lineage>
        <taxon>Bacteria</taxon>
        <taxon>Bacillati</taxon>
        <taxon>Chloroflexota</taxon>
        <taxon>Chloroflexia</taxon>
        <taxon>Chloroflexales</taxon>
        <taxon>Chloroflexineae</taxon>
        <taxon>Chloroflexaceae</taxon>
        <taxon>Chloroflexus</taxon>
    </lineage>
</organism>
<dbReference type="EMBL" id="CP000909">
    <property type="protein sequence ID" value="ABY35571.1"/>
    <property type="molecule type" value="Genomic_DNA"/>
</dbReference>
<dbReference type="AlphaFoldDB" id="A9WH59"/>
<dbReference type="EnsemblBacteria" id="ABY35571">
    <property type="protein sequence ID" value="ABY35571"/>
    <property type="gene ID" value="Caur_2362"/>
</dbReference>
<dbReference type="InParanoid" id="A9WH59"/>
<dbReference type="HOGENOM" id="CLU_152422_0_0_0"/>
<feature type="transmembrane region" description="Helical" evidence="1">
    <location>
        <begin position="23"/>
        <end position="45"/>
    </location>
</feature>